<proteinExistence type="predicted"/>
<keyword evidence="1" id="KW-1133">Transmembrane helix</keyword>
<dbReference type="AlphaFoldDB" id="A0A381TFW6"/>
<feature type="transmembrane region" description="Helical" evidence="1">
    <location>
        <begin position="53"/>
        <end position="72"/>
    </location>
</feature>
<feature type="transmembrane region" description="Helical" evidence="1">
    <location>
        <begin position="168"/>
        <end position="194"/>
    </location>
</feature>
<evidence type="ECO:0000256" key="1">
    <source>
        <dbReference type="SAM" id="Phobius"/>
    </source>
</evidence>
<sequence length="248" mass="28994">MPLRETLAAYLYDSSVPFITLGTAHTFSIIIFLILLFLVPWSARTYLSEKQQHILGSCIGITVAISYLSWPILELLAGTFEIKLHLPFHMCRAANLMIPLALVLRSYLAYEIVLFWGLTIIHAVITPDITQGYPHYHFFRYWLSHQLMIIALVYATVVYDLRPRMKSVWISFVSLVIFFLITIPINILLDANYFWICGKPPVHSILDYFGKWPWYILTTAFVALAHFFLFYFIIIFWTRKLEMSKIKQ</sequence>
<feature type="transmembrane region" description="Helical" evidence="1">
    <location>
        <begin position="20"/>
        <end position="41"/>
    </location>
</feature>
<feature type="transmembrane region" description="Helical" evidence="1">
    <location>
        <begin position="108"/>
        <end position="126"/>
    </location>
</feature>
<reference evidence="2" key="1">
    <citation type="submission" date="2018-05" db="EMBL/GenBank/DDBJ databases">
        <authorList>
            <person name="Lanie J.A."/>
            <person name="Ng W.-L."/>
            <person name="Kazmierczak K.M."/>
            <person name="Andrzejewski T.M."/>
            <person name="Davidsen T.M."/>
            <person name="Wayne K.J."/>
            <person name="Tettelin H."/>
            <person name="Glass J.I."/>
            <person name="Rusch D."/>
            <person name="Podicherti R."/>
            <person name="Tsui H.-C.T."/>
            <person name="Winkler M.E."/>
        </authorList>
    </citation>
    <scope>NUCLEOTIDE SEQUENCE</scope>
</reference>
<gene>
    <name evidence="2" type="ORF">METZ01_LOCUS67886</name>
</gene>
<feature type="transmembrane region" description="Helical" evidence="1">
    <location>
        <begin position="138"/>
        <end position="161"/>
    </location>
</feature>
<dbReference type="Pfam" id="PF14808">
    <property type="entry name" value="TMEM164"/>
    <property type="match status" value="1"/>
</dbReference>
<keyword evidence="1" id="KW-0812">Transmembrane</keyword>
<evidence type="ECO:0000313" key="2">
    <source>
        <dbReference type="EMBL" id="SVA15032.1"/>
    </source>
</evidence>
<name>A0A381TFW6_9ZZZZ</name>
<organism evidence="2">
    <name type="scientific">marine metagenome</name>
    <dbReference type="NCBI Taxonomy" id="408172"/>
    <lineage>
        <taxon>unclassified sequences</taxon>
        <taxon>metagenomes</taxon>
        <taxon>ecological metagenomes</taxon>
    </lineage>
</organism>
<dbReference type="InterPro" id="IPR011737">
    <property type="entry name" value="CHP02206_TP0381"/>
</dbReference>
<dbReference type="EMBL" id="UINC01004534">
    <property type="protein sequence ID" value="SVA15032.1"/>
    <property type="molecule type" value="Genomic_DNA"/>
</dbReference>
<dbReference type="NCBIfam" id="TIGR02206">
    <property type="entry name" value="intg_mem_TP0381"/>
    <property type="match status" value="1"/>
</dbReference>
<accession>A0A381TFW6</accession>
<protein>
    <recommendedName>
        <fullName evidence="3">TIGR02206 family membrane protein</fullName>
    </recommendedName>
</protein>
<evidence type="ECO:0008006" key="3">
    <source>
        <dbReference type="Google" id="ProtNLM"/>
    </source>
</evidence>
<keyword evidence="1" id="KW-0472">Membrane</keyword>
<feature type="transmembrane region" description="Helical" evidence="1">
    <location>
        <begin position="214"/>
        <end position="237"/>
    </location>
</feature>